<dbReference type="InterPro" id="IPR003778">
    <property type="entry name" value="CT_A_B"/>
</dbReference>
<accession>A0ABW5T6D0</accession>
<gene>
    <name evidence="5" type="ORF">ACFSUB_15925</name>
</gene>
<dbReference type="EMBL" id="JBHUML010000005">
    <property type="protein sequence ID" value="MFD2706949.1"/>
    <property type="molecule type" value="Genomic_DNA"/>
</dbReference>
<evidence type="ECO:0000259" key="4">
    <source>
        <dbReference type="SMART" id="SM00797"/>
    </source>
</evidence>
<evidence type="ECO:0000256" key="3">
    <source>
        <dbReference type="ARBA" id="ARBA00022840"/>
    </source>
</evidence>
<sequence>MSADEVCVVKKSGLFTTIQDAGRKGWQKKGIPPAGVMDEYAFQTANILTGNDGAEAVLEVTMLGPVLLFTKPSVVAVTGADLQPSLNNKPVDNWRSFRVRDGDELSFAGMKKGARAYIAVQGGFDGDEMLGSRSTYVKAGLGGMNGRALEKGDRLSTARSVSMLKRCSRLSVSLIPEYGGETVLRVLEGPESSAFTEESLHAFYQSDFTVSNDSDRMGCRMEEAPLVHRESADILSDAVDTGTIQAAADGKPMILMADRQTTGGYTRPASVIQVDLSKAAQLLPGETVRFEKVTLEHAHDLLKEQRRRLAALALASNNMQSCGFMETLE</sequence>
<dbReference type="InterPro" id="IPR052708">
    <property type="entry name" value="PxpC"/>
</dbReference>
<protein>
    <submittedName>
        <fullName evidence="5">Biotin-dependent carboxyltransferase family protein</fullName>
    </submittedName>
</protein>
<dbReference type="NCBIfam" id="TIGR00724">
    <property type="entry name" value="urea_amlyse_rel"/>
    <property type="match status" value="1"/>
</dbReference>
<keyword evidence="6" id="KW-1185">Reference proteome</keyword>
<dbReference type="SMART" id="SM00797">
    <property type="entry name" value="AHS2"/>
    <property type="match status" value="1"/>
</dbReference>
<evidence type="ECO:0000256" key="2">
    <source>
        <dbReference type="ARBA" id="ARBA00022801"/>
    </source>
</evidence>
<reference evidence="6" key="1">
    <citation type="journal article" date="2019" name="Int. J. Syst. Evol. Microbiol.">
        <title>The Global Catalogue of Microorganisms (GCM) 10K type strain sequencing project: providing services to taxonomists for standard genome sequencing and annotation.</title>
        <authorList>
            <consortium name="The Broad Institute Genomics Platform"/>
            <consortium name="The Broad Institute Genome Sequencing Center for Infectious Disease"/>
            <person name="Wu L."/>
            <person name="Ma J."/>
        </authorList>
    </citation>
    <scope>NUCLEOTIDE SEQUENCE [LARGE SCALE GENOMIC DNA]</scope>
    <source>
        <strain evidence="6">KCTC 33792</strain>
    </source>
</reference>
<proteinExistence type="predicted"/>
<evidence type="ECO:0000256" key="1">
    <source>
        <dbReference type="ARBA" id="ARBA00022741"/>
    </source>
</evidence>
<dbReference type="PANTHER" id="PTHR43309">
    <property type="entry name" value="5-OXOPROLINASE SUBUNIT C"/>
    <property type="match status" value="1"/>
</dbReference>
<dbReference type="Gene3D" id="2.40.100.10">
    <property type="entry name" value="Cyclophilin-like"/>
    <property type="match status" value="1"/>
</dbReference>
<dbReference type="Proteomes" id="UP001597520">
    <property type="component" value="Unassembled WGS sequence"/>
</dbReference>
<feature type="domain" description="Carboxyltransferase" evidence="4">
    <location>
        <begin position="28"/>
        <end position="308"/>
    </location>
</feature>
<keyword evidence="3" id="KW-0067">ATP-binding</keyword>
<organism evidence="5 6">
    <name type="scientific">Salibacterium lacus</name>
    <dbReference type="NCBI Taxonomy" id="1898109"/>
    <lineage>
        <taxon>Bacteria</taxon>
        <taxon>Bacillati</taxon>
        <taxon>Bacillota</taxon>
        <taxon>Bacilli</taxon>
        <taxon>Bacillales</taxon>
        <taxon>Bacillaceae</taxon>
    </lineage>
</organism>
<dbReference type="Pfam" id="PF02626">
    <property type="entry name" value="CT_A_B"/>
    <property type="match status" value="1"/>
</dbReference>
<dbReference type="RefSeq" id="WP_380714249.1">
    <property type="nucleotide sequence ID" value="NZ_JBHUML010000005.1"/>
</dbReference>
<dbReference type="PANTHER" id="PTHR43309:SF5">
    <property type="entry name" value="5-OXOPROLINASE SUBUNIT C"/>
    <property type="match status" value="1"/>
</dbReference>
<dbReference type="InterPro" id="IPR029000">
    <property type="entry name" value="Cyclophilin-like_dom_sf"/>
</dbReference>
<keyword evidence="1" id="KW-0547">Nucleotide-binding</keyword>
<dbReference type="SUPFAM" id="SSF50891">
    <property type="entry name" value="Cyclophilin-like"/>
    <property type="match status" value="1"/>
</dbReference>
<evidence type="ECO:0000313" key="5">
    <source>
        <dbReference type="EMBL" id="MFD2706949.1"/>
    </source>
</evidence>
<evidence type="ECO:0000313" key="6">
    <source>
        <dbReference type="Proteomes" id="UP001597520"/>
    </source>
</evidence>
<name>A0ABW5T6D0_9BACI</name>
<comment type="caution">
    <text evidence="5">The sequence shown here is derived from an EMBL/GenBank/DDBJ whole genome shotgun (WGS) entry which is preliminary data.</text>
</comment>
<keyword evidence="2" id="KW-0378">Hydrolase</keyword>